<dbReference type="AlphaFoldDB" id="A0A0B6YHA7"/>
<accession>A0A0B6YHA7</accession>
<organism evidence="1">
    <name type="scientific">Arion vulgaris</name>
    <dbReference type="NCBI Taxonomy" id="1028688"/>
    <lineage>
        <taxon>Eukaryota</taxon>
        <taxon>Metazoa</taxon>
        <taxon>Spiralia</taxon>
        <taxon>Lophotrochozoa</taxon>
        <taxon>Mollusca</taxon>
        <taxon>Gastropoda</taxon>
        <taxon>Heterobranchia</taxon>
        <taxon>Euthyneura</taxon>
        <taxon>Panpulmonata</taxon>
        <taxon>Eupulmonata</taxon>
        <taxon>Stylommatophora</taxon>
        <taxon>Helicina</taxon>
        <taxon>Arionoidea</taxon>
        <taxon>Arionidae</taxon>
        <taxon>Arion</taxon>
    </lineage>
</organism>
<reference evidence="1" key="1">
    <citation type="submission" date="2014-12" db="EMBL/GenBank/DDBJ databases">
        <title>Insight into the proteome of Arion vulgaris.</title>
        <authorList>
            <person name="Aradska J."/>
            <person name="Bulat T."/>
            <person name="Smidak R."/>
            <person name="Sarate P."/>
            <person name="Gangsoo J."/>
            <person name="Sialana F."/>
            <person name="Bilban M."/>
            <person name="Lubec G."/>
        </authorList>
    </citation>
    <scope>NUCLEOTIDE SEQUENCE</scope>
    <source>
        <tissue evidence="1">Skin</tissue>
    </source>
</reference>
<protein>
    <submittedName>
        <fullName evidence="1">Uncharacterized protein</fullName>
    </submittedName>
</protein>
<evidence type="ECO:0000313" key="1">
    <source>
        <dbReference type="EMBL" id="CEK55181.1"/>
    </source>
</evidence>
<name>A0A0B6YHA7_9EUPU</name>
<sequence>QDVGCAINENSCKSSISMTSSDKQNKLQNKEHEMKTCVANIQAVCGSSRLSSKEDDQLSCRQLTRPGHLILAPEEK</sequence>
<gene>
    <name evidence="1" type="primary">ORF24559</name>
</gene>
<dbReference type="EMBL" id="HACG01008316">
    <property type="protein sequence ID" value="CEK55181.1"/>
    <property type="molecule type" value="Transcribed_RNA"/>
</dbReference>
<proteinExistence type="predicted"/>
<feature type="non-terminal residue" evidence="1">
    <location>
        <position position="76"/>
    </location>
</feature>
<feature type="non-terminal residue" evidence="1">
    <location>
        <position position="1"/>
    </location>
</feature>